<dbReference type="InterPro" id="IPR011141">
    <property type="entry name" value="Polyketide_synthase_type-III"/>
</dbReference>
<dbReference type="PANTHER" id="PTHR11877:SF46">
    <property type="entry name" value="TYPE III POLYKETIDE SYNTHASE A"/>
    <property type="match status" value="1"/>
</dbReference>
<organism evidence="7 8">
    <name type="scientific">Microdochium bolleyi</name>
    <dbReference type="NCBI Taxonomy" id="196109"/>
    <lineage>
        <taxon>Eukaryota</taxon>
        <taxon>Fungi</taxon>
        <taxon>Dikarya</taxon>
        <taxon>Ascomycota</taxon>
        <taxon>Pezizomycotina</taxon>
        <taxon>Sordariomycetes</taxon>
        <taxon>Xylariomycetidae</taxon>
        <taxon>Xylariales</taxon>
        <taxon>Microdochiaceae</taxon>
        <taxon>Microdochium</taxon>
    </lineage>
</organism>
<dbReference type="CDD" id="cd00831">
    <property type="entry name" value="CHS_like"/>
    <property type="match status" value="1"/>
</dbReference>
<evidence type="ECO:0000313" key="8">
    <source>
        <dbReference type="Proteomes" id="UP000070501"/>
    </source>
</evidence>
<sequence>MEDLQLSILGLGVQYPAYSLPPSAISDLARRHYGDSPAMTRVLHVNEKTGITTRSSVVEMSESLLNQPTPPTIAEIHQQYMAKGLPLATSACRKALAEASLGPSDITHIVATTCTDSANPGYDHFVAEELALPSNVERVLLHGVGCAGGLAVLRTAANLALGHSFRGKPARVLCVALELNTTLVRSELDSIHGLQQSRIGVCLFSDCASAVVLSNGVGGRHERPVYSLMGWNHRRLPGTDQELGFDVDPQGWKVILTPKVPGLTAGALPSSFADLVRDAARQLPPGYREAADFDWAIHPGGAKILENAAKGLGISREHMWASQDVYENHGNSSSATIFSVLDRLRQGKDEAGRSHGGRKEGRGGRQFVVGCAFGPGITVETCMLQRHRSTSRVPKGHDDVSPPESKAEAGSSGPRRRRIFRGSLWRKVQSLCC</sequence>
<dbReference type="Gene3D" id="3.40.47.10">
    <property type="match status" value="2"/>
</dbReference>
<dbReference type="PIRSF" id="PIRSF000451">
    <property type="entry name" value="PKS_III"/>
    <property type="match status" value="1"/>
</dbReference>
<dbReference type="SUPFAM" id="SSF53901">
    <property type="entry name" value="Thiolase-like"/>
    <property type="match status" value="2"/>
</dbReference>
<evidence type="ECO:0000256" key="1">
    <source>
        <dbReference type="ARBA" id="ARBA00005531"/>
    </source>
</evidence>
<dbReference type="InterPro" id="IPR012328">
    <property type="entry name" value="Chalcone/stilbene_synt_C"/>
</dbReference>
<comment type="similarity">
    <text evidence="1 3">Belongs to the thiolase-like superfamily. Chalcone/stilbene synthases family.</text>
</comment>
<protein>
    <submittedName>
        <fullName evidence="7">Type Iii polyketide synthase</fullName>
    </submittedName>
</protein>
<gene>
    <name evidence="7" type="ORF">Micbo1qcDRAFT_123883</name>
</gene>
<evidence type="ECO:0000313" key="7">
    <source>
        <dbReference type="EMBL" id="KXJ88015.1"/>
    </source>
</evidence>
<keyword evidence="8" id="KW-1185">Reference proteome</keyword>
<dbReference type="STRING" id="196109.A0A136IT12"/>
<dbReference type="PANTHER" id="PTHR11877">
    <property type="entry name" value="HYDROXYMETHYLGLUTARYL-COA SYNTHASE"/>
    <property type="match status" value="1"/>
</dbReference>
<dbReference type="InterPro" id="IPR016039">
    <property type="entry name" value="Thiolase-like"/>
</dbReference>
<evidence type="ECO:0000256" key="3">
    <source>
        <dbReference type="RuleBase" id="RU003633"/>
    </source>
</evidence>
<dbReference type="GO" id="GO:0016747">
    <property type="term" value="F:acyltransferase activity, transferring groups other than amino-acyl groups"/>
    <property type="evidence" value="ECO:0007669"/>
    <property type="project" value="InterPro"/>
</dbReference>
<evidence type="ECO:0000256" key="2">
    <source>
        <dbReference type="ARBA" id="ARBA00022679"/>
    </source>
</evidence>
<reference evidence="8" key="1">
    <citation type="submission" date="2016-02" db="EMBL/GenBank/DDBJ databases">
        <title>Draft genome sequence of Microdochium bolleyi, a fungal endophyte of beachgrass.</title>
        <authorList>
            <consortium name="DOE Joint Genome Institute"/>
            <person name="David A.S."/>
            <person name="May G."/>
            <person name="Haridas S."/>
            <person name="Lim J."/>
            <person name="Wang M."/>
            <person name="Labutti K."/>
            <person name="Lipzen A."/>
            <person name="Barry K."/>
            <person name="Grigoriev I.V."/>
        </authorList>
    </citation>
    <scope>NUCLEOTIDE SEQUENCE [LARGE SCALE GENOMIC DNA]</scope>
    <source>
        <strain evidence="8">J235TASD1</strain>
    </source>
</reference>
<keyword evidence="3" id="KW-0012">Acyltransferase</keyword>
<evidence type="ECO:0000256" key="4">
    <source>
        <dbReference type="SAM" id="MobiDB-lite"/>
    </source>
</evidence>
<name>A0A136IT12_9PEZI</name>
<dbReference type="Proteomes" id="UP000070501">
    <property type="component" value="Unassembled WGS sequence"/>
</dbReference>
<feature type="domain" description="Chalcone/stilbene synthase C-terminal" evidence="6">
    <location>
        <begin position="236"/>
        <end position="385"/>
    </location>
</feature>
<accession>A0A136IT12</accession>
<evidence type="ECO:0000259" key="6">
    <source>
        <dbReference type="Pfam" id="PF02797"/>
    </source>
</evidence>
<dbReference type="OrthoDB" id="329835at2759"/>
<dbReference type="AlphaFoldDB" id="A0A136IT12"/>
<proteinExistence type="inferred from homology"/>
<evidence type="ECO:0000259" key="5">
    <source>
        <dbReference type="Pfam" id="PF00195"/>
    </source>
</evidence>
<keyword evidence="2 3" id="KW-0808">Transferase</keyword>
<feature type="domain" description="Chalcone/stilbene synthase N-terminal" evidence="5">
    <location>
        <begin position="42"/>
        <end position="214"/>
    </location>
</feature>
<dbReference type="GO" id="GO:0030639">
    <property type="term" value="P:polyketide biosynthetic process"/>
    <property type="evidence" value="ECO:0007669"/>
    <property type="project" value="TreeGrafter"/>
</dbReference>
<dbReference type="EMBL" id="KQ964260">
    <property type="protein sequence ID" value="KXJ88015.1"/>
    <property type="molecule type" value="Genomic_DNA"/>
</dbReference>
<dbReference type="InterPro" id="IPR001099">
    <property type="entry name" value="Chalcone/stilbene_synt_N"/>
</dbReference>
<dbReference type="InParanoid" id="A0A136IT12"/>
<dbReference type="Pfam" id="PF00195">
    <property type="entry name" value="Chal_sti_synt_N"/>
    <property type="match status" value="1"/>
</dbReference>
<feature type="region of interest" description="Disordered" evidence="4">
    <location>
        <begin position="387"/>
        <end position="418"/>
    </location>
</feature>
<dbReference type="Pfam" id="PF02797">
    <property type="entry name" value="Chal_sti_synt_C"/>
    <property type="match status" value="1"/>
</dbReference>